<keyword evidence="2" id="KW-1185">Reference proteome</keyword>
<protein>
    <submittedName>
        <fullName evidence="1">Uncharacterized protein</fullName>
    </submittedName>
</protein>
<name>A0A821YCW6_9BILA</name>
<accession>A0A821YCW6</accession>
<dbReference type="Proteomes" id="UP000663873">
    <property type="component" value="Unassembled WGS sequence"/>
</dbReference>
<gene>
    <name evidence="1" type="ORF">UJA718_LOCUS48211</name>
</gene>
<evidence type="ECO:0000313" key="2">
    <source>
        <dbReference type="Proteomes" id="UP000663873"/>
    </source>
</evidence>
<reference evidence="1" key="1">
    <citation type="submission" date="2021-02" db="EMBL/GenBank/DDBJ databases">
        <authorList>
            <person name="Nowell W R."/>
        </authorList>
    </citation>
    <scope>NUCLEOTIDE SEQUENCE</scope>
</reference>
<evidence type="ECO:0000313" key="1">
    <source>
        <dbReference type="EMBL" id="CAF4960338.1"/>
    </source>
</evidence>
<dbReference type="AlphaFoldDB" id="A0A821YCW6"/>
<feature type="non-terminal residue" evidence="1">
    <location>
        <position position="1"/>
    </location>
</feature>
<sequence length="60" mass="6634">GTVYSSDNNEVMTTSGTLAITNDGFKLKSKLFDIVNKKEVLTLTTDILQIVDKVFQLILV</sequence>
<proteinExistence type="predicted"/>
<organism evidence="1 2">
    <name type="scientific">Rotaria socialis</name>
    <dbReference type="NCBI Taxonomy" id="392032"/>
    <lineage>
        <taxon>Eukaryota</taxon>
        <taxon>Metazoa</taxon>
        <taxon>Spiralia</taxon>
        <taxon>Gnathifera</taxon>
        <taxon>Rotifera</taxon>
        <taxon>Eurotatoria</taxon>
        <taxon>Bdelloidea</taxon>
        <taxon>Philodinida</taxon>
        <taxon>Philodinidae</taxon>
        <taxon>Rotaria</taxon>
    </lineage>
</organism>
<comment type="caution">
    <text evidence="1">The sequence shown here is derived from an EMBL/GenBank/DDBJ whole genome shotgun (WGS) entry which is preliminary data.</text>
</comment>
<dbReference type="EMBL" id="CAJOBP010095289">
    <property type="protein sequence ID" value="CAF4960338.1"/>
    <property type="molecule type" value="Genomic_DNA"/>
</dbReference>